<reference evidence="1" key="1">
    <citation type="submission" date="2023-04" db="EMBL/GenBank/DDBJ databases">
        <title>Phytophthora fragariaefolia NBRC 109709.</title>
        <authorList>
            <person name="Ichikawa N."/>
            <person name="Sato H."/>
            <person name="Tonouchi N."/>
        </authorList>
    </citation>
    <scope>NUCLEOTIDE SEQUENCE</scope>
    <source>
        <strain evidence="1">NBRC 109709</strain>
    </source>
</reference>
<accession>A0A9W6Y8K6</accession>
<evidence type="ECO:0000313" key="2">
    <source>
        <dbReference type="Proteomes" id="UP001165121"/>
    </source>
</evidence>
<evidence type="ECO:0000313" key="1">
    <source>
        <dbReference type="EMBL" id="GMF55966.1"/>
    </source>
</evidence>
<proteinExistence type="predicted"/>
<gene>
    <name evidence="1" type="ORF">Pfra01_002366200</name>
</gene>
<name>A0A9W6Y8K6_9STRA</name>
<keyword evidence="2" id="KW-1185">Reference proteome</keyword>
<organism evidence="1 2">
    <name type="scientific">Phytophthora fragariaefolia</name>
    <dbReference type="NCBI Taxonomy" id="1490495"/>
    <lineage>
        <taxon>Eukaryota</taxon>
        <taxon>Sar</taxon>
        <taxon>Stramenopiles</taxon>
        <taxon>Oomycota</taxon>
        <taxon>Peronosporomycetes</taxon>
        <taxon>Peronosporales</taxon>
        <taxon>Peronosporaceae</taxon>
        <taxon>Phytophthora</taxon>
    </lineage>
</organism>
<sequence length="128" mass="14772">MRGKHTCRKYVEEDGSITIVFAGRSGPTDTNMLYQDVQLQKTGWIKVRHLTAEEPDKPSYAIVEMHSETLPRFRQGRSGLGQRAREIIEWAATSHRMIDDWYRRKLSEILVEEDWKAFRGGDGSGCRS</sequence>
<dbReference type="AlphaFoldDB" id="A0A9W6Y8K6"/>
<protein>
    <submittedName>
        <fullName evidence="1">Unnamed protein product</fullName>
    </submittedName>
</protein>
<dbReference type="OrthoDB" id="94853at2759"/>
<dbReference type="Proteomes" id="UP001165121">
    <property type="component" value="Unassembled WGS sequence"/>
</dbReference>
<dbReference type="EMBL" id="BSXT01003881">
    <property type="protein sequence ID" value="GMF55966.1"/>
    <property type="molecule type" value="Genomic_DNA"/>
</dbReference>
<comment type="caution">
    <text evidence="1">The sequence shown here is derived from an EMBL/GenBank/DDBJ whole genome shotgun (WGS) entry which is preliminary data.</text>
</comment>